<sequence>MSFSKAFKRYNNAKKYGFVFTFNNNSNYYRKVMYQNGTDYGVYYKKNKDFHPPYVAKHGSHDDGPYNGPFLGGIGTSNFSRDFTGNFNRWHLQQGVHHHETIEPAFFLLRWKIDDKVYYKRIRIGGNDFQEAEMEYAALFPFVYEYYKSKELPFDLLIEYFSPIIPHKRTMYRSMVYNG</sequence>
<protein>
    <recommendedName>
        <fullName evidence="1">Glycosyl-hydrolase family 116 N-terminal domain-containing protein</fullName>
    </recommendedName>
</protein>
<accession>A0A8J2ZQR8</accession>
<dbReference type="Pfam" id="PF12215">
    <property type="entry name" value="Glyco_hydr_116N"/>
    <property type="match status" value="1"/>
</dbReference>
<evidence type="ECO:0000259" key="1">
    <source>
        <dbReference type="Pfam" id="PF12215"/>
    </source>
</evidence>
<name>A0A8J2ZQR8_9BACI</name>
<dbReference type="InterPro" id="IPR052566">
    <property type="entry name" value="Non-lysos_glucosylceramidase"/>
</dbReference>
<keyword evidence="3" id="KW-1185">Reference proteome</keyword>
<dbReference type="PANTHER" id="PTHR12654:SF0">
    <property type="entry name" value="NON-LYSOSOMAL GLUCOSYLCERAMIDASE"/>
    <property type="match status" value="1"/>
</dbReference>
<proteinExistence type="predicted"/>
<comment type="caution">
    <text evidence="2">The sequence shown here is derived from an EMBL/GenBank/DDBJ whole genome shotgun (WGS) entry which is preliminary data.</text>
</comment>
<reference evidence="2" key="1">
    <citation type="journal article" date="2014" name="Int. J. Syst. Evol. Microbiol.">
        <title>Complete genome sequence of Corynebacterium casei LMG S-19264T (=DSM 44701T), isolated from a smear-ripened cheese.</title>
        <authorList>
            <consortium name="US DOE Joint Genome Institute (JGI-PGF)"/>
            <person name="Walter F."/>
            <person name="Albersmeier A."/>
            <person name="Kalinowski J."/>
            <person name="Ruckert C."/>
        </authorList>
    </citation>
    <scope>NUCLEOTIDE SEQUENCE</scope>
    <source>
        <strain evidence="2">CGMCC 1.12360</strain>
    </source>
</reference>
<organism evidence="2 3">
    <name type="scientific">Compostibacillus humi</name>
    <dbReference type="NCBI Taxonomy" id="1245525"/>
    <lineage>
        <taxon>Bacteria</taxon>
        <taxon>Bacillati</taxon>
        <taxon>Bacillota</taxon>
        <taxon>Bacilli</taxon>
        <taxon>Bacillales</taxon>
        <taxon>Bacillaceae</taxon>
        <taxon>Compostibacillus</taxon>
    </lineage>
</organism>
<gene>
    <name evidence="2" type="ORF">GCM10010978_07490</name>
</gene>
<dbReference type="AlphaFoldDB" id="A0A8J2ZQR8"/>
<reference evidence="2" key="2">
    <citation type="submission" date="2020-09" db="EMBL/GenBank/DDBJ databases">
        <authorList>
            <person name="Sun Q."/>
            <person name="Zhou Y."/>
        </authorList>
    </citation>
    <scope>NUCLEOTIDE SEQUENCE</scope>
    <source>
        <strain evidence="2">CGMCC 1.12360</strain>
    </source>
</reference>
<feature type="domain" description="Glycosyl-hydrolase family 116 N-terminal" evidence="1">
    <location>
        <begin position="71"/>
        <end position="168"/>
    </location>
</feature>
<dbReference type="InterPro" id="IPR024462">
    <property type="entry name" value="GH116_N"/>
</dbReference>
<dbReference type="PANTHER" id="PTHR12654">
    <property type="entry name" value="BILE ACID BETA-GLUCOSIDASE-RELATED"/>
    <property type="match status" value="1"/>
</dbReference>
<dbReference type="Proteomes" id="UP000602050">
    <property type="component" value="Unassembled WGS sequence"/>
</dbReference>
<evidence type="ECO:0000313" key="3">
    <source>
        <dbReference type="Proteomes" id="UP000602050"/>
    </source>
</evidence>
<dbReference type="GO" id="GO:0008422">
    <property type="term" value="F:beta-glucosidase activity"/>
    <property type="evidence" value="ECO:0007669"/>
    <property type="project" value="TreeGrafter"/>
</dbReference>
<evidence type="ECO:0000313" key="2">
    <source>
        <dbReference type="EMBL" id="GGH71490.1"/>
    </source>
</evidence>
<dbReference type="RefSeq" id="WP_188391032.1">
    <property type="nucleotide sequence ID" value="NZ_BMEV01000009.1"/>
</dbReference>
<dbReference type="EMBL" id="BMEV01000009">
    <property type="protein sequence ID" value="GGH71490.1"/>
    <property type="molecule type" value="Genomic_DNA"/>
</dbReference>